<dbReference type="AlphaFoldDB" id="A0A078KRT5"/>
<feature type="domain" description="Treble clef zinc finger" evidence="1">
    <location>
        <begin position="188"/>
        <end position="245"/>
    </location>
</feature>
<evidence type="ECO:0000313" key="2">
    <source>
        <dbReference type="EMBL" id="CDZ75806.1"/>
    </source>
</evidence>
<sequence>MTIRSNKRKIIIQEKEYESLESAAKAFGKSRNTVDYRLSKGWTPEQAVGLVPPPAFASKTAGISVQVEGREFKTLKEAAKYYNRAYTHVIEMLKKGRSIEQSLGLIKRADTLQSENPELSQQWHPHKNMPLTPKDVSSGSGIKVWWLCSNNHEWEAVINSRNRGHGCPYCAGQKPTSDRNFAIEYPELLKELDSIKNKNLDPENLTPRANQKVWWKCQKGHSWQATITNRTRKQYNKSCPYCTNRKLCDENSLARLRPDIAQDWHPTKNETLTPNDVIAGGGTKIWWICKHGHDWQATVGTRVNNGTGCPRCALQTSRIEIAVYTEIKALFPNVLWREKIGKYECDIFLPDKKIGVEIDGVYWHKPKAHVDAIKQKLFEEKGILLFRLREEGLPLLSVRDISFKSSNNIFPVISNLINQIIKFADLSNVERGNLQHYIDSGSLLNKKLYRKIISHLPAPPYELSFAAKKPELAREWAYDLNAPLSPEHFRPAANKNVWWRCEQGHTWETSLNNRSCQNTGCPHCPRILPNRATNEWNFAKINPQLVNEWHHEKNVGVLPEEITPNMNTKVWWKCTKGHEWQAAPNSRTSGTGCPFCYGRYASATNNLAVSYPELLVEWDNEMNKGLNPTNFTPHVGKKVWWKCDKKHSWQATIYNRTKNKSGCPLCARNNSRKYSIEYFHEFASRHGGVCLSTEYLQCKTKIRMVCKNGHEWEIRADNIIYEQKWCNFCRKDQ</sequence>
<feature type="domain" description="Treble clef zinc finger" evidence="1">
    <location>
        <begin position="614"/>
        <end position="668"/>
    </location>
</feature>
<feature type="domain" description="Treble clef zinc finger" evidence="1">
    <location>
        <begin position="260"/>
        <end position="313"/>
    </location>
</feature>
<dbReference type="RefSeq" id="WP_043872450.1">
    <property type="nucleotide sequence ID" value="NZ_CCVW01000001.1"/>
</dbReference>
<feature type="domain" description="Treble clef zinc finger" evidence="1">
    <location>
        <begin position="472"/>
        <end position="525"/>
    </location>
</feature>
<reference evidence="2 3" key="1">
    <citation type="submission" date="2014-06" db="EMBL/GenBank/DDBJ databases">
        <authorList>
            <person name="Urmite Genomes Urmite Genomes"/>
        </authorList>
    </citation>
    <scope>NUCLEOTIDE SEQUENCE [LARGE SCALE GENOMIC DNA]</scope>
</reference>
<evidence type="ECO:0000259" key="1">
    <source>
        <dbReference type="Pfam" id="PF14311"/>
    </source>
</evidence>
<gene>
    <name evidence="2" type="ORF">BN59_00064</name>
</gene>
<dbReference type="eggNOG" id="COG0553">
    <property type="taxonomic scope" value="Bacteria"/>
</dbReference>
<accession>A0A078KRT5</accession>
<dbReference type="InterPro" id="IPR025487">
    <property type="entry name" value="DUF4379"/>
</dbReference>
<protein>
    <recommendedName>
        <fullName evidence="1">Treble clef zinc finger domain-containing protein</fullName>
    </recommendedName>
</protein>
<dbReference type="EMBL" id="CCSB01000001">
    <property type="protein sequence ID" value="CDZ75806.1"/>
    <property type="molecule type" value="Genomic_DNA"/>
</dbReference>
<dbReference type="OrthoDB" id="3196679at2"/>
<dbReference type="PANTHER" id="PTHR37317">
    <property type="entry name" value="BLR8090 PROTEIN"/>
    <property type="match status" value="1"/>
</dbReference>
<dbReference type="STRING" id="1034943.BN59_00064"/>
<dbReference type="Gene3D" id="3.40.960.10">
    <property type="entry name" value="VSR Endonuclease"/>
    <property type="match status" value="1"/>
</dbReference>
<dbReference type="PANTHER" id="PTHR37317:SF1">
    <property type="entry name" value="ZINC-RIBBON DOMAIN-CONTAINING PROTEIN-RELATED"/>
    <property type="match status" value="1"/>
</dbReference>
<dbReference type="Pfam" id="PF14311">
    <property type="entry name" value="DUF4379"/>
    <property type="match status" value="6"/>
</dbReference>
<organism evidence="2 3">
    <name type="scientific">Legionella massiliensis</name>
    <dbReference type="NCBI Taxonomy" id="1034943"/>
    <lineage>
        <taxon>Bacteria</taxon>
        <taxon>Pseudomonadati</taxon>
        <taxon>Pseudomonadota</taxon>
        <taxon>Gammaproteobacteria</taxon>
        <taxon>Legionellales</taxon>
        <taxon>Legionellaceae</taxon>
        <taxon>Legionella</taxon>
    </lineage>
</organism>
<feature type="domain" description="Treble clef zinc finger" evidence="1">
    <location>
        <begin position="119"/>
        <end position="172"/>
    </location>
</feature>
<keyword evidence="3" id="KW-1185">Reference proteome</keyword>
<evidence type="ECO:0000313" key="3">
    <source>
        <dbReference type="Proteomes" id="UP000044071"/>
    </source>
</evidence>
<name>A0A078KRT5_9GAMM</name>
<feature type="domain" description="Treble clef zinc finger" evidence="1">
    <location>
        <begin position="545"/>
        <end position="599"/>
    </location>
</feature>
<dbReference type="Proteomes" id="UP000044071">
    <property type="component" value="Unassembled WGS sequence"/>
</dbReference>
<proteinExistence type="predicted"/>